<keyword evidence="4" id="KW-1185">Reference proteome</keyword>
<protein>
    <submittedName>
        <fullName evidence="3">HNH endonuclease</fullName>
    </submittedName>
</protein>
<evidence type="ECO:0000256" key="1">
    <source>
        <dbReference type="SAM" id="MobiDB-lite"/>
    </source>
</evidence>
<gene>
    <name evidence="3" type="ORF">DVW87_13815</name>
</gene>
<sequence length="223" mass="25195">MKGRAILYSAEELTWLEANHLLPIGDYHAAFVRAFERSDVKAGHLHALRKRQGWRTGRTGRFETGREPMNKGQPCPEGKGGRHPNARATQFRKGQRSGVAVRLYKPIGTERLSKEGYLERKIHDGLPLQSRWRGVHLLRWEEINGPVPKGHALKCLDGDRLNTDPSNWCCLPRAVLARLNGGRHKTRLAYDQAAPEVRPTILAMAQLQHGVQAARERIAEEAR</sequence>
<reference evidence="3 4" key="1">
    <citation type="submission" date="2018-07" db="EMBL/GenBank/DDBJ databases">
        <title>a novel species of Sphingomonas isolated from the rhizosphere soil of Araceae plant.</title>
        <authorList>
            <person name="Zhiyong W."/>
            <person name="Qinglan Z."/>
            <person name="Zhiwei F."/>
            <person name="Ding X."/>
            <person name="Gejiao W."/>
            <person name="Shixue Z."/>
        </authorList>
    </citation>
    <scope>NUCLEOTIDE SEQUENCE [LARGE SCALE GENOMIC DNA]</scope>
    <source>
        <strain evidence="3 4">WZY 27</strain>
    </source>
</reference>
<evidence type="ECO:0000313" key="3">
    <source>
        <dbReference type="EMBL" id="RDE04664.1"/>
    </source>
</evidence>
<dbReference type="InterPro" id="IPR003615">
    <property type="entry name" value="HNH_nuc"/>
</dbReference>
<keyword evidence="3" id="KW-0378">Hydrolase</keyword>
<keyword evidence="3" id="KW-0255">Endonuclease</keyword>
<dbReference type="EMBL" id="QQNB01000003">
    <property type="protein sequence ID" value="RDE04664.1"/>
    <property type="molecule type" value="Genomic_DNA"/>
</dbReference>
<keyword evidence="3" id="KW-0540">Nuclease</keyword>
<organism evidence="3 4">
    <name type="scientific">Sphingomonas aracearum</name>
    <dbReference type="NCBI Taxonomy" id="2283317"/>
    <lineage>
        <taxon>Bacteria</taxon>
        <taxon>Pseudomonadati</taxon>
        <taxon>Pseudomonadota</taxon>
        <taxon>Alphaproteobacteria</taxon>
        <taxon>Sphingomonadales</taxon>
        <taxon>Sphingomonadaceae</taxon>
        <taxon>Sphingomonas</taxon>
    </lineage>
</organism>
<feature type="region of interest" description="Disordered" evidence="1">
    <location>
        <begin position="54"/>
        <end position="92"/>
    </location>
</feature>
<feature type="compositionally biased region" description="Basic and acidic residues" evidence="1">
    <location>
        <begin position="60"/>
        <end position="69"/>
    </location>
</feature>
<dbReference type="RefSeq" id="WP_114688400.1">
    <property type="nucleotide sequence ID" value="NZ_QQNB01000003.1"/>
</dbReference>
<feature type="domain" description="HNH nuclease" evidence="2">
    <location>
        <begin position="134"/>
        <end position="176"/>
    </location>
</feature>
<accession>A0A369VQK1</accession>
<name>A0A369VQK1_9SPHN</name>
<dbReference type="AlphaFoldDB" id="A0A369VQK1"/>
<dbReference type="Pfam" id="PF13392">
    <property type="entry name" value="HNH_3"/>
    <property type="match status" value="1"/>
</dbReference>
<evidence type="ECO:0000259" key="2">
    <source>
        <dbReference type="Pfam" id="PF13392"/>
    </source>
</evidence>
<proteinExistence type="predicted"/>
<dbReference type="OrthoDB" id="6638408at2"/>
<dbReference type="GO" id="GO:0004519">
    <property type="term" value="F:endonuclease activity"/>
    <property type="evidence" value="ECO:0007669"/>
    <property type="project" value="UniProtKB-KW"/>
</dbReference>
<comment type="caution">
    <text evidence="3">The sequence shown here is derived from an EMBL/GenBank/DDBJ whole genome shotgun (WGS) entry which is preliminary data.</text>
</comment>
<dbReference type="Proteomes" id="UP000253918">
    <property type="component" value="Unassembled WGS sequence"/>
</dbReference>
<evidence type="ECO:0000313" key="4">
    <source>
        <dbReference type="Proteomes" id="UP000253918"/>
    </source>
</evidence>